<dbReference type="AlphaFoldDB" id="A0A9W6Y349"/>
<dbReference type="OrthoDB" id="128591at2759"/>
<feature type="compositionally biased region" description="Basic and acidic residues" evidence="1">
    <location>
        <begin position="48"/>
        <end position="60"/>
    </location>
</feature>
<dbReference type="Proteomes" id="UP001165121">
    <property type="component" value="Unassembled WGS sequence"/>
</dbReference>
<accession>A0A9W6Y349</accession>
<protein>
    <submittedName>
        <fullName evidence="2">Unnamed protein product</fullName>
    </submittedName>
</protein>
<comment type="caution">
    <text evidence="2">The sequence shown here is derived from an EMBL/GenBank/DDBJ whole genome shotgun (WGS) entry which is preliminary data.</text>
</comment>
<proteinExistence type="predicted"/>
<name>A0A9W6Y349_9STRA</name>
<evidence type="ECO:0000313" key="3">
    <source>
        <dbReference type="Proteomes" id="UP001165121"/>
    </source>
</evidence>
<evidence type="ECO:0000313" key="2">
    <source>
        <dbReference type="EMBL" id="GMF51877.1"/>
    </source>
</evidence>
<reference evidence="2" key="1">
    <citation type="submission" date="2023-04" db="EMBL/GenBank/DDBJ databases">
        <title>Phytophthora fragariaefolia NBRC 109709.</title>
        <authorList>
            <person name="Ichikawa N."/>
            <person name="Sato H."/>
            <person name="Tonouchi N."/>
        </authorList>
    </citation>
    <scope>NUCLEOTIDE SEQUENCE</scope>
    <source>
        <strain evidence="2">NBRC 109709</strain>
    </source>
</reference>
<feature type="region of interest" description="Disordered" evidence="1">
    <location>
        <begin position="33"/>
        <end position="84"/>
    </location>
</feature>
<sequence length="128" mass="14154">MITFPNFHYVYTYGARFVADIRVLELERKRAMGTGEAAGGPGEAAAEGARRTGEGGEGRRPIPTQKRSRAQHEEAAQDARSENRCIFTPIKKARKYDQLPSAVQRAKPDNSERPPSSIASGVDMLFFK</sequence>
<keyword evidence="3" id="KW-1185">Reference proteome</keyword>
<feature type="compositionally biased region" description="Basic and acidic residues" evidence="1">
    <location>
        <begin position="70"/>
        <end position="83"/>
    </location>
</feature>
<gene>
    <name evidence="2" type="ORF">Pfra01_002112600</name>
</gene>
<evidence type="ECO:0000256" key="1">
    <source>
        <dbReference type="SAM" id="MobiDB-lite"/>
    </source>
</evidence>
<dbReference type="EMBL" id="BSXT01002966">
    <property type="protein sequence ID" value="GMF51877.1"/>
    <property type="molecule type" value="Genomic_DNA"/>
</dbReference>
<feature type="region of interest" description="Disordered" evidence="1">
    <location>
        <begin position="96"/>
        <end position="128"/>
    </location>
</feature>
<organism evidence="2 3">
    <name type="scientific">Phytophthora fragariaefolia</name>
    <dbReference type="NCBI Taxonomy" id="1490495"/>
    <lineage>
        <taxon>Eukaryota</taxon>
        <taxon>Sar</taxon>
        <taxon>Stramenopiles</taxon>
        <taxon>Oomycota</taxon>
        <taxon>Peronosporomycetes</taxon>
        <taxon>Peronosporales</taxon>
        <taxon>Peronosporaceae</taxon>
        <taxon>Phytophthora</taxon>
    </lineage>
</organism>